<dbReference type="OrthoDB" id="148966at2"/>
<evidence type="ECO:0000256" key="2">
    <source>
        <dbReference type="ARBA" id="ARBA00022723"/>
    </source>
</evidence>
<keyword evidence="3" id="KW-0378">Hydrolase</keyword>
<dbReference type="NCBIfam" id="TIGR01549">
    <property type="entry name" value="HAD-SF-IA-v1"/>
    <property type="match status" value="1"/>
</dbReference>
<name>A0A220S087_9NEIS</name>
<dbReference type="KEGG" id="nei:BG910_03060"/>
<dbReference type="PANTHER" id="PTHR46470">
    <property type="entry name" value="N-ACYLNEURAMINATE-9-PHOSPHATASE"/>
    <property type="match status" value="1"/>
</dbReference>
<proteinExistence type="predicted"/>
<evidence type="ECO:0000256" key="4">
    <source>
        <dbReference type="ARBA" id="ARBA00022842"/>
    </source>
</evidence>
<dbReference type="InterPro" id="IPR036412">
    <property type="entry name" value="HAD-like_sf"/>
</dbReference>
<dbReference type="InterPro" id="IPR006439">
    <property type="entry name" value="HAD-SF_hydro_IA"/>
</dbReference>
<evidence type="ECO:0000313" key="6">
    <source>
        <dbReference type="Proteomes" id="UP000198238"/>
    </source>
</evidence>
<dbReference type="GO" id="GO:0044281">
    <property type="term" value="P:small molecule metabolic process"/>
    <property type="evidence" value="ECO:0007669"/>
    <property type="project" value="UniProtKB-ARBA"/>
</dbReference>
<dbReference type="GO" id="GO:0016791">
    <property type="term" value="F:phosphatase activity"/>
    <property type="evidence" value="ECO:0007669"/>
    <property type="project" value="TreeGrafter"/>
</dbReference>
<dbReference type="PANTHER" id="PTHR46470:SF2">
    <property type="entry name" value="GLYCERALDEHYDE 3-PHOSPHATE PHOSPHATASE"/>
    <property type="match status" value="1"/>
</dbReference>
<dbReference type="GO" id="GO:0046872">
    <property type="term" value="F:metal ion binding"/>
    <property type="evidence" value="ECO:0007669"/>
    <property type="project" value="UniProtKB-KW"/>
</dbReference>
<gene>
    <name evidence="5" type="ORF">BG910_03060</name>
</gene>
<dbReference type="SFLD" id="SFLDS00003">
    <property type="entry name" value="Haloacid_Dehalogenase"/>
    <property type="match status" value="1"/>
</dbReference>
<sequence length="241" mass="27206">MNIKPDEWVLVFDLDDTLYAEYAYKCSGIRAVCALVSTLYPQFDAQDLYAALDTKSSGWLEALCRRCGLNDAEKQSLLWHYRLHAPEIQTFMPSEKLNALIQRFAAAALISDGRSISQRQKLKALGLLEAFDLILISEEWGEDKPAPKRFAEVESRFPAKRYIYVGDNVKKDFVTPKRMGWLTVGITARADNIHQAAPDLPSEYQPDRWLDSVADLEKLLMPAGHFSDGLNLPQPTMPNAV</sequence>
<accession>A0A220S087</accession>
<evidence type="ECO:0000256" key="3">
    <source>
        <dbReference type="ARBA" id="ARBA00022801"/>
    </source>
</evidence>
<dbReference type="EMBL" id="CP022278">
    <property type="protein sequence ID" value="ASK26857.1"/>
    <property type="molecule type" value="Genomic_DNA"/>
</dbReference>
<keyword evidence="6" id="KW-1185">Reference proteome</keyword>
<dbReference type="InterPro" id="IPR051400">
    <property type="entry name" value="HAD-like_hydrolase"/>
</dbReference>
<dbReference type="RefSeq" id="WP_089035578.1">
    <property type="nucleotide sequence ID" value="NZ_CP022278.1"/>
</dbReference>
<dbReference type="InterPro" id="IPR041492">
    <property type="entry name" value="HAD_2"/>
</dbReference>
<dbReference type="SUPFAM" id="SSF56784">
    <property type="entry name" value="HAD-like"/>
    <property type="match status" value="1"/>
</dbReference>
<organism evidence="5 6">
    <name type="scientific">Neisseria chenwenguii</name>
    <dbReference type="NCBI Taxonomy" id="1853278"/>
    <lineage>
        <taxon>Bacteria</taxon>
        <taxon>Pseudomonadati</taxon>
        <taxon>Pseudomonadota</taxon>
        <taxon>Betaproteobacteria</taxon>
        <taxon>Neisseriales</taxon>
        <taxon>Neisseriaceae</taxon>
        <taxon>Neisseria</taxon>
    </lineage>
</organism>
<dbReference type="Gene3D" id="3.40.50.1000">
    <property type="entry name" value="HAD superfamily/HAD-like"/>
    <property type="match status" value="1"/>
</dbReference>
<protein>
    <submittedName>
        <fullName evidence="5">Haloacid dehalogenase</fullName>
    </submittedName>
</protein>
<evidence type="ECO:0000256" key="1">
    <source>
        <dbReference type="ARBA" id="ARBA00001946"/>
    </source>
</evidence>
<dbReference type="InterPro" id="IPR023214">
    <property type="entry name" value="HAD_sf"/>
</dbReference>
<dbReference type="AlphaFoldDB" id="A0A220S087"/>
<dbReference type="SFLD" id="SFLDG01129">
    <property type="entry name" value="C1.5:_HAD__Beta-PGM__Phosphata"/>
    <property type="match status" value="1"/>
</dbReference>
<keyword evidence="2" id="KW-0479">Metal-binding</keyword>
<comment type="cofactor">
    <cofactor evidence="1">
        <name>Mg(2+)</name>
        <dbReference type="ChEBI" id="CHEBI:18420"/>
    </cofactor>
</comment>
<evidence type="ECO:0000313" key="5">
    <source>
        <dbReference type="EMBL" id="ASK26857.1"/>
    </source>
</evidence>
<keyword evidence="4" id="KW-0460">Magnesium</keyword>
<dbReference type="Proteomes" id="UP000198238">
    <property type="component" value="Chromosome"/>
</dbReference>
<reference evidence="5 6" key="1">
    <citation type="submission" date="2017-06" db="EMBL/GenBank/DDBJ databases">
        <title>Neisseria chenwenguii sp. nov., isolated from the intestinal contents of Tibetan Plateau Pika in Yushu, Qinghai Province, China.</title>
        <authorList>
            <person name="Zhang G."/>
        </authorList>
    </citation>
    <scope>NUCLEOTIDE SEQUENCE [LARGE SCALE GENOMIC DNA]</scope>
    <source>
        <strain evidence="5 6">10023</strain>
    </source>
</reference>
<dbReference type="Gene3D" id="1.10.150.520">
    <property type="match status" value="1"/>
</dbReference>
<dbReference type="Pfam" id="PF13419">
    <property type="entry name" value="HAD_2"/>
    <property type="match status" value="1"/>
</dbReference>